<accession>A0A9P7DBY8</accession>
<gene>
    <name evidence="2" type="ORF">HD556DRAFT_1313661</name>
</gene>
<dbReference type="GeneID" id="64594600"/>
<evidence type="ECO:0000313" key="3">
    <source>
        <dbReference type="Proteomes" id="UP000719766"/>
    </source>
</evidence>
<dbReference type="Proteomes" id="UP000719766">
    <property type="component" value="Unassembled WGS sequence"/>
</dbReference>
<dbReference type="RefSeq" id="XP_041153679.1">
    <property type="nucleotide sequence ID" value="XM_041300836.1"/>
</dbReference>
<protein>
    <submittedName>
        <fullName evidence="2">Uncharacterized protein</fullName>
    </submittedName>
</protein>
<feature type="region of interest" description="Disordered" evidence="1">
    <location>
        <begin position="306"/>
        <end position="348"/>
    </location>
</feature>
<name>A0A9P7DBY8_9AGAM</name>
<dbReference type="AlphaFoldDB" id="A0A9P7DBY8"/>
<proteinExistence type="predicted"/>
<sequence>MPVFCDVEWTIDEGKSWAVIGTCSKQKTALLQVTYVPYPVVCVLSSQTLLATHTLWLLYRSCIGPTQQVVPSMTTLLDIAQLEKKTVESHPIFSLWYTQQYTKLIKLEYKLQEKSDVAIIKRIELTKRLPRCREVILAKQRQLHKEKKSCQDNEPSDDEDEPMETLQDCIAAVKYAKDDFMTYVKAPRRFFDLLVDEYSKTMPDPEVCPTGNGDKSVFERAITSLEDFLDQANRGLDGILQMCGACEDETEAPVGHITLVKMRERLERLTVHNCRLQTDKLINFLFFVLSSTHNGDMWDELAATGSNGGMWPSRTTGSNGGMLPSRTTGSNGGMLPHPLPSPRPSARS</sequence>
<reference evidence="2" key="1">
    <citation type="journal article" date="2020" name="New Phytol.">
        <title>Comparative genomics reveals dynamic genome evolution in host specialist ectomycorrhizal fungi.</title>
        <authorList>
            <person name="Lofgren L.A."/>
            <person name="Nguyen N.H."/>
            <person name="Vilgalys R."/>
            <person name="Ruytinx J."/>
            <person name="Liao H.L."/>
            <person name="Branco S."/>
            <person name="Kuo A."/>
            <person name="LaButti K."/>
            <person name="Lipzen A."/>
            <person name="Andreopoulos W."/>
            <person name="Pangilinan J."/>
            <person name="Riley R."/>
            <person name="Hundley H."/>
            <person name="Na H."/>
            <person name="Barry K."/>
            <person name="Grigoriev I.V."/>
            <person name="Stajich J.E."/>
            <person name="Kennedy P.G."/>
        </authorList>
    </citation>
    <scope>NUCLEOTIDE SEQUENCE</scope>
    <source>
        <strain evidence="2">S12</strain>
    </source>
</reference>
<comment type="caution">
    <text evidence="2">The sequence shown here is derived from an EMBL/GenBank/DDBJ whole genome shotgun (WGS) entry which is preliminary data.</text>
</comment>
<dbReference type="EMBL" id="JABBWE010000096">
    <property type="protein sequence ID" value="KAG1786217.1"/>
    <property type="molecule type" value="Genomic_DNA"/>
</dbReference>
<dbReference type="OrthoDB" id="2632957at2759"/>
<keyword evidence="3" id="KW-1185">Reference proteome</keyword>
<organism evidence="2 3">
    <name type="scientific">Suillus plorans</name>
    <dbReference type="NCBI Taxonomy" id="116603"/>
    <lineage>
        <taxon>Eukaryota</taxon>
        <taxon>Fungi</taxon>
        <taxon>Dikarya</taxon>
        <taxon>Basidiomycota</taxon>
        <taxon>Agaricomycotina</taxon>
        <taxon>Agaricomycetes</taxon>
        <taxon>Agaricomycetidae</taxon>
        <taxon>Boletales</taxon>
        <taxon>Suillineae</taxon>
        <taxon>Suillaceae</taxon>
        <taxon>Suillus</taxon>
    </lineage>
</organism>
<evidence type="ECO:0000256" key="1">
    <source>
        <dbReference type="SAM" id="MobiDB-lite"/>
    </source>
</evidence>
<evidence type="ECO:0000313" key="2">
    <source>
        <dbReference type="EMBL" id="KAG1786217.1"/>
    </source>
</evidence>
<feature type="compositionally biased region" description="Pro residues" evidence="1">
    <location>
        <begin position="337"/>
        <end position="348"/>
    </location>
</feature>